<dbReference type="Gene3D" id="2.40.50.140">
    <property type="entry name" value="Nucleic acid-binding proteins"/>
    <property type="match status" value="2"/>
</dbReference>
<dbReference type="SUPFAM" id="SSF159141">
    <property type="entry name" value="HIN-2000 domain-like"/>
    <property type="match status" value="2"/>
</dbReference>
<dbReference type="FunFam" id="1.10.533.10:FF:000011">
    <property type="entry name" value="Myeloid cell nuclear differentiation antigen"/>
    <property type="match status" value="1"/>
</dbReference>
<dbReference type="Ensembl" id="ENSPTET00000024308.1">
    <property type="protein sequence ID" value="ENSPTEP00000016371.1"/>
    <property type="gene ID" value="ENSPTEG00000018005.1"/>
</dbReference>
<dbReference type="Proteomes" id="UP000694416">
    <property type="component" value="Unplaced"/>
</dbReference>
<dbReference type="PANTHER" id="PTHR12200:SF27">
    <property type="entry name" value="MYELOID CELL NUCLEAR DIFFERENTIATION ANTIGEN"/>
    <property type="match status" value="1"/>
</dbReference>
<evidence type="ECO:0000256" key="2">
    <source>
        <dbReference type="ARBA" id="ARBA00023242"/>
    </source>
</evidence>
<dbReference type="AlphaFoldDB" id="A0A8C9H5S8"/>
<protein>
    <submittedName>
        <fullName evidence="6">Myeloid cell nuclear differentiation antigen</fullName>
    </submittedName>
</protein>
<dbReference type="InterPro" id="IPR004020">
    <property type="entry name" value="DAPIN"/>
</dbReference>
<feature type="region of interest" description="Disordered" evidence="3">
    <location>
        <begin position="96"/>
        <end position="189"/>
    </location>
</feature>
<comment type="subcellular location">
    <subcellularLocation>
        <location evidence="1">Nucleus</location>
    </subcellularLocation>
</comment>
<dbReference type="PROSITE" id="PS50834">
    <property type="entry name" value="HIN_200"/>
    <property type="match status" value="1"/>
</dbReference>
<dbReference type="GO" id="GO:0005730">
    <property type="term" value="C:nucleolus"/>
    <property type="evidence" value="ECO:0007669"/>
    <property type="project" value="TreeGrafter"/>
</dbReference>
<feature type="compositionally biased region" description="Low complexity" evidence="3">
    <location>
        <begin position="173"/>
        <end position="189"/>
    </location>
</feature>
<dbReference type="InterPro" id="IPR012340">
    <property type="entry name" value="NA-bd_OB-fold"/>
</dbReference>
<evidence type="ECO:0000313" key="6">
    <source>
        <dbReference type="Ensembl" id="ENSPTEP00000016371.1"/>
    </source>
</evidence>
<evidence type="ECO:0000259" key="5">
    <source>
        <dbReference type="PROSITE" id="PS50834"/>
    </source>
</evidence>
<dbReference type="InterPro" id="IPR040205">
    <property type="entry name" value="HIN-200"/>
</dbReference>
<reference evidence="6" key="2">
    <citation type="submission" date="2025-09" db="UniProtKB">
        <authorList>
            <consortium name="Ensembl"/>
        </authorList>
    </citation>
    <scope>IDENTIFICATION</scope>
</reference>
<keyword evidence="7" id="KW-1185">Reference proteome</keyword>
<dbReference type="InterPro" id="IPR011029">
    <property type="entry name" value="DEATH-like_dom_sf"/>
</dbReference>
<dbReference type="CDD" id="cd08305">
    <property type="entry name" value="Pyrin"/>
    <property type="match status" value="1"/>
</dbReference>
<dbReference type="PROSITE" id="PS50824">
    <property type="entry name" value="DAPIN"/>
    <property type="match status" value="1"/>
</dbReference>
<proteinExistence type="predicted"/>
<dbReference type="InterPro" id="IPR004021">
    <property type="entry name" value="HIN200/IF120x"/>
</dbReference>
<dbReference type="Pfam" id="PF02760">
    <property type="entry name" value="HIN"/>
    <property type="match status" value="1"/>
</dbReference>
<dbReference type="FunFam" id="2.40.50.140:FF:000105">
    <property type="entry name" value="Myeloid cell nuclear differentiation antigen"/>
    <property type="match status" value="1"/>
</dbReference>
<feature type="domain" description="HIN-200" evidence="5">
    <location>
        <begin position="211"/>
        <end position="409"/>
    </location>
</feature>
<sequence>MVNEYKKIILLKGFELMDEYHFTTIKSLLARDLGLTTKMQEEYNRIKISDLMEKKYQGVACVDKLIELAKDMPPLENLVNNLRKERSKVAKKMKAQGKVLMKKKKQEEVGLAAPAPTARNTLTSEVGERIPVAQKRKALNKGKTEAKRNKVPQEQSEPPCPSGASTSAATDHSPLPQTSSSTPPNTSLTQVITPRQTTKHFWSAQNQQTPAQCQVDARRNVPQKDPVTVMVLKATAPFKYESPEHGKSTMFHATVASKTQYFHVKVFDISLKEKFMRKKVITISDYSECKGVMEIKEASSVSDFDQNFEVPNRIIEIANKTPKISQLYKQASGTMVYGLFMLQKKSIHKKNTIYEIKDNTGSMDVVGNGKWHNIKCEKGDKLRLFCFQLRTVNRKLKLVCGSHSFIKVVKAKKNKEGSMNVN</sequence>
<dbReference type="FunFam" id="2.40.50.140:FF:000101">
    <property type="entry name" value="Myeloid cell nuclear differentiation antigen"/>
    <property type="match status" value="1"/>
</dbReference>
<evidence type="ECO:0000256" key="3">
    <source>
        <dbReference type="SAM" id="MobiDB-lite"/>
    </source>
</evidence>
<dbReference type="Gene3D" id="1.10.533.10">
    <property type="entry name" value="Death Domain, Fas"/>
    <property type="match status" value="1"/>
</dbReference>
<gene>
    <name evidence="6" type="primary">MNDA</name>
</gene>
<dbReference type="GO" id="GO:0003690">
    <property type="term" value="F:double-stranded DNA binding"/>
    <property type="evidence" value="ECO:0007669"/>
    <property type="project" value="TreeGrafter"/>
</dbReference>
<organism evidence="6 7">
    <name type="scientific">Piliocolobus tephrosceles</name>
    <name type="common">Ugandan red Colobus</name>
    <dbReference type="NCBI Taxonomy" id="591936"/>
    <lineage>
        <taxon>Eukaryota</taxon>
        <taxon>Metazoa</taxon>
        <taxon>Chordata</taxon>
        <taxon>Craniata</taxon>
        <taxon>Vertebrata</taxon>
        <taxon>Euteleostomi</taxon>
        <taxon>Mammalia</taxon>
        <taxon>Eutheria</taxon>
        <taxon>Euarchontoglires</taxon>
        <taxon>Primates</taxon>
        <taxon>Haplorrhini</taxon>
        <taxon>Catarrhini</taxon>
        <taxon>Cercopithecidae</taxon>
        <taxon>Colobinae</taxon>
        <taxon>Piliocolobus</taxon>
    </lineage>
</organism>
<dbReference type="SMART" id="SM01289">
    <property type="entry name" value="PYRIN"/>
    <property type="match status" value="1"/>
</dbReference>
<evidence type="ECO:0000259" key="4">
    <source>
        <dbReference type="PROSITE" id="PS50824"/>
    </source>
</evidence>
<accession>A0A8C9H5S8</accession>
<dbReference type="PANTHER" id="PTHR12200">
    <property type="entry name" value="INTERFERON-INDUCIBLE PROTEIN AIM2 FAMILY MEMBER"/>
    <property type="match status" value="1"/>
</dbReference>
<name>A0A8C9H5S8_9PRIM</name>
<dbReference type="Pfam" id="PF02758">
    <property type="entry name" value="PYRIN"/>
    <property type="match status" value="1"/>
</dbReference>
<dbReference type="GO" id="GO:0002218">
    <property type="term" value="P:activation of innate immune response"/>
    <property type="evidence" value="ECO:0007669"/>
    <property type="project" value="InterPro"/>
</dbReference>
<dbReference type="GO" id="GO:0005654">
    <property type="term" value="C:nucleoplasm"/>
    <property type="evidence" value="ECO:0007669"/>
    <property type="project" value="TreeGrafter"/>
</dbReference>
<dbReference type="GO" id="GO:0005829">
    <property type="term" value="C:cytosol"/>
    <property type="evidence" value="ECO:0007669"/>
    <property type="project" value="TreeGrafter"/>
</dbReference>
<reference evidence="6" key="1">
    <citation type="submission" date="2025-08" db="UniProtKB">
        <authorList>
            <consortium name="Ensembl"/>
        </authorList>
    </citation>
    <scope>IDENTIFICATION</scope>
</reference>
<evidence type="ECO:0000313" key="7">
    <source>
        <dbReference type="Proteomes" id="UP000694416"/>
    </source>
</evidence>
<evidence type="ECO:0000256" key="1">
    <source>
        <dbReference type="ARBA" id="ARBA00004123"/>
    </source>
</evidence>
<keyword evidence="2" id="KW-0539">Nucleus</keyword>
<dbReference type="GO" id="GO:0035458">
    <property type="term" value="P:cellular response to interferon-beta"/>
    <property type="evidence" value="ECO:0007669"/>
    <property type="project" value="InterPro"/>
</dbReference>
<feature type="domain" description="Pyrin" evidence="4">
    <location>
        <begin position="1"/>
        <end position="88"/>
    </location>
</feature>